<proteinExistence type="inferred from homology"/>
<dbReference type="InterPro" id="IPR016208">
    <property type="entry name" value="Ald_Oxase/xanthine_DH-like"/>
</dbReference>
<evidence type="ECO:0000256" key="2">
    <source>
        <dbReference type="ARBA" id="ARBA00022505"/>
    </source>
</evidence>
<keyword evidence="4" id="KW-0560">Oxidoreductase</keyword>
<evidence type="ECO:0000256" key="5">
    <source>
        <dbReference type="ARBA" id="ARBA00023004"/>
    </source>
</evidence>
<dbReference type="InterPro" id="IPR002888">
    <property type="entry name" value="2Fe-2S-bd"/>
</dbReference>
<dbReference type="CDD" id="cd00207">
    <property type="entry name" value="fer2"/>
    <property type="match status" value="1"/>
</dbReference>
<evidence type="ECO:0000256" key="3">
    <source>
        <dbReference type="ARBA" id="ARBA00022723"/>
    </source>
</evidence>
<dbReference type="SUPFAM" id="SSF47741">
    <property type="entry name" value="CO dehydrogenase ISP C-domain like"/>
    <property type="match status" value="1"/>
</dbReference>
<dbReference type="Pfam" id="PF02738">
    <property type="entry name" value="MoCoBD_1"/>
    <property type="match status" value="1"/>
</dbReference>
<dbReference type="EMBL" id="NAPY01000005">
    <property type="protein sequence ID" value="MUL35724.1"/>
    <property type="molecule type" value="Genomic_DNA"/>
</dbReference>
<dbReference type="Pfam" id="PF01315">
    <property type="entry name" value="Ald_Xan_dh_C"/>
    <property type="match status" value="1"/>
</dbReference>
<dbReference type="InterPro" id="IPR000674">
    <property type="entry name" value="Ald_Oxase/Xan_DH_a/b"/>
</dbReference>
<dbReference type="PANTHER" id="PTHR11908">
    <property type="entry name" value="XANTHINE DEHYDROGENASE"/>
    <property type="match status" value="1"/>
</dbReference>
<comment type="caution">
    <text evidence="7">The sequence shown here is derived from an EMBL/GenBank/DDBJ whole genome shotgun (WGS) entry which is preliminary data.</text>
</comment>
<accession>A0A6N8FSJ1</accession>
<dbReference type="GO" id="GO:0005506">
    <property type="term" value="F:iron ion binding"/>
    <property type="evidence" value="ECO:0007669"/>
    <property type="project" value="InterPro"/>
</dbReference>
<dbReference type="Pfam" id="PF20256">
    <property type="entry name" value="MoCoBD_2"/>
    <property type="match status" value="1"/>
</dbReference>
<dbReference type="InterPro" id="IPR001041">
    <property type="entry name" value="2Fe-2S_ferredoxin-type"/>
</dbReference>
<dbReference type="InterPro" id="IPR037165">
    <property type="entry name" value="AldOxase/xan_DH_Mopterin-bd_sf"/>
</dbReference>
<evidence type="ECO:0000259" key="6">
    <source>
        <dbReference type="PROSITE" id="PS51085"/>
    </source>
</evidence>
<evidence type="ECO:0000313" key="7">
    <source>
        <dbReference type="EMBL" id="MUL35724.1"/>
    </source>
</evidence>
<keyword evidence="2" id="KW-0500">Molybdenum</keyword>
<dbReference type="Gene3D" id="3.10.20.30">
    <property type="match status" value="1"/>
</dbReference>
<dbReference type="InterPro" id="IPR012675">
    <property type="entry name" value="Beta-grasp_dom_sf"/>
</dbReference>
<dbReference type="Gene3D" id="3.30.365.10">
    <property type="entry name" value="Aldehyde oxidase/xanthine dehydrogenase, molybdopterin binding domain"/>
    <property type="match status" value="4"/>
</dbReference>
<dbReference type="Pfam" id="PF00111">
    <property type="entry name" value="Fer2"/>
    <property type="match status" value="1"/>
</dbReference>
<dbReference type="InterPro" id="IPR046867">
    <property type="entry name" value="AldOxase/xan_DH_MoCoBD2"/>
</dbReference>
<protein>
    <submittedName>
        <fullName evidence="7">Carbon monoxide dehydrogenase</fullName>
    </submittedName>
</protein>
<dbReference type="InterPro" id="IPR036884">
    <property type="entry name" value="2Fe-2S-bd_dom_sf"/>
</dbReference>
<dbReference type="InterPro" id="IPR006058">
    <property type="entry name" value="2Fe2S_fd_BS"/>
</dbReference>
<dbReference type="PROSITE" id="PS51085">
    <property type="entry name" value="2FE2S_FER_2"/>
    <property type="match status" value="1"/>
</dbReference>
<evidence type="ECO:0000256" key="4">
    <source>
        <dbReference type="ARBA" id="ARBA00023002"/>
    </source>
</evidence>
<dbReference type="Gene3D" id="1.10.150.120">
    <property type="entry name" value="[2Fe-2S]-binding domain"/>
    <property type="match status" value="1"/>
</dbReference>
<evidence type="ECO:0000256" key="1">
    <source>
        <dbReference type="ARBA" id="ARBA00006849"/>
    </source>
</evidence>
<dbReference type="PANTHER" id="PTHR11908:SF132">
    <property type="entry name" value="ALDEHYDE OXIDASE 1-RELATED"/>
    <property type="match status" value="1"/>
</dbReference>
<dbReference type="Pfam" id="PF01799">
    <property type="entry name" value="Fer2_2"/>
    <property type="match status" value="1"/>
</dbReference>
<dbReference type="GO" id="GO:0016491">
    <property type="term" value="F:oxidoreductase activity"/>
    <property type="evidence" value="ECO:0007669"/>
    <property type="project" value="UniProtKB-KW"/>
</dbReference>
<dbReference type="SUPFAM" id="SSF56003">
    <property type="entry name" value="Molybdenum cofactor-binding domain"/>
    <property type="match status" value="1"/>
</dbReference>
<dbReference type="Gene3D" id="3.90.1170.50">
    <property type="entry name" value="Aldehyde oxidase/xanthine dehydrogenase, a/b hammerhead"/>
    <property type="match status" value="1"/>
</dbReference>
<reference evidence="7 8" key="1">
    <citation type="journal article" date="2019" name="Front. Microbiol.">
        <title>Genomic Features for Desiccation Tolerance and Sugar Biosynthesis in the Extremophile Gloeocapsopsis sp. UTEX B3054.</title>
        <authorList>
            <person name="Urrejola C."/>
            <person name="Alcorta J."/>
            <person name="Salas L."/>
            <person name="Vasquez M."/>
            <person name="Polz M.F."/>
            <person name="Vicuna R."/>
            <person name="Diez B."/>
        </authorList>
    </citation>
    <scope>NUCLEOTIDE SEQUENCE [LARGE SCALE GENOMIC DNA]</scope>
    <source>
        <strain evidence="7 8">1H9</strain>
    </source>
</reference>
<dbReference type="InterPro" id="IPR036010">
    <property type="entry name" value="2Fe-2S_ferredoxin-like_sf"/>
</dbReference>
<dbReference type="InterPro" id="IPR036856">
    <property type="entry name" value="Ald_Oxase/Xan_DH_a/b_sf"/>
</dbReference>
<name>A0A6N8FSJ1_9CHRO</name>
<gene>
    <name evidence="7" type="ORF">BWI75_05000</name>
</gene>
<dbReference type="OrthoDB" id="41753at2"/>
<dbReference type="PROSITE" id="PS00197">
    <property type="entry name" value="2FE2S_FER_1"/>
    <property type="match status" value="1"/>
</dbReference>
<dbReference type="SUPFAM" id="SSF54292">
    <property type="entry name" value="2Fe-2S ferredoxin-like"/>
    <property type="match status" value="1"/>
</dbReference>
<dbReference type="Proteomes" id="UP000441797">
    <property type="component" value="Unassembled WGS sequence"/>
</dbReference>
<evidence type="ECO:0000313" key="8">
    <source>
        <dbReference type="Proteomes" id="UP000441797"/>
    </source>
</evidence>
<organism evidence="7 8">
    <name type="scientific">Gloeocapsopsis dulcis AAB1 = 1H9</name>
    <dbReference type="NCBI Taxonomy" id="1433147"/>
    <lineage>
        <taxon>Bacteria</taxon>
        <taxon>Bacillati</taxon>
        <taxon>Cyanobacteriota</taxon>
        <taxon>Cyanophyceae</taxon>
        <taxon>Oscillatoriophycideae</taxon>
        <taxon>Chroococcales</taxon>
        <taxon>Chroococcaceae</taxon>
        <taxon>Gloeocapsopsis</taxon>
        <taxon>Gloeocapsopsis dulcis</taxon>
    </lineage>
</organism>
<keyword evidence="3" id="KW-0479">Metal-binding</keyword>
<keyword evidence="5" id="KW-0408">Iron</keyword>
<dbReference type="SMART" id="SM01008">
    <property type="entry name" value="Ald_Xan_dh_C"/>
    <property type="match status" value="1"/>
</dbReference>
<sequence>MQEPLTFQVNGKTYTTSCSPGTSLLTLLRDLGWVGVHRVCESGDCGSCTVWVDDKPVHSCIYPVMKLEGRDVTTIEGLAIDELAPIQQAFLEKQGFQCGFCTPGMIMSAAKLQFNSLAELRKALDGNLCRCTGYEAILESILANKEKSKGTNLPLTPHPLLLTPQVGQSVPKQDGPAIVTGKADYTADWSPPGLLHIKAVRSPHPHARIRKIDTEKATALPGVHAVFTYEDVPRKPYTTAGHADPVPDPLDHYLLDNKVRFVGDRVAAVVAVSVAIATQACQLIEVDYEILPHVIDPVKAINDCGIVIHDEPESSQIYDTQRNIAAKVTLGTHDIEKGFAEADLIVENTYYLPAVQHVHLEPHISTSWLEEDGTLVVRSSTQVPFHTQRVLAQLFDLPKDKVRVFKTQIGGGFGNKQEILTEDLCVLATLHTGKPVQWEFTREEEFTATNSRHAMQVRVRTGVKADGTLLAQEMEAIANTGAYGNHAPTVVFLTGCYPLGLYRCPHQRFLGLSVYTNTMPAGAFRGYGATQGTFAVESQMDQIAEKLEIDPVELRQNNIIQPQDIIRLGREEAHDHFHLIGSYGVPECFAKVTQALNYVPRMKPSVNGHLRRGVGFAVSMQGSGLAKIHSAGVKLSLKSDGKYELRTGAIDVGTGADTSLRQIAAHVLGVTVADIELIAGDTHNTPFDAGSYASATTYISGKAVNKAAIAMRSQILEFAAKVLTTRPENITLTADKAIAAQQEITLQELVSHNQQPFVVEVEHAANESSLTFAVQAAEVEVDTETGRINVLRCVQAIDVGTAINPRICHGQATGGIVMGLGYALSEELLINDSGQIMNPALRTYRLPTAKDTPQMEIILVEQPDPYGPFGAKGIGEIGTNCTAAAIANAVAHATGVRLTQIPMTPERVWKALNA</sequence>
<keyword evidence="8" id="KW-1185">Reference proteome</keyword>
<dbReference type="GO" id="GO:0051537">
    <property type="term" value="F:2 iron, 2 sulfur cluster binding"/>
    <property type="evidence" value="ECO:0007669"/>
    <property type="project" value="InterPro"/>
</dbReference>
<dbReference type="AlphaFoldDB" id="A0A6N8FSJ1"/>
<feature type="domain" description="2Fe-2S ferredoxin-type" evidence="6">
    <location>
        <begin position="3"/>
        <end position="78"/>
    </location>
</feature>
<comment type="similarity">
    <text evidence="1">Belongs to the xanthine dehydrogenase family.</text>
</comment>
<dbReference type="RefSeq" id="WP_105218540.1">
    <property type="nucleotide sequence ID" value="NZ_CAWNSU010000117.1"/>
</dbReference>
<dbReference type="SUPFAM" id="SSF54665">
    <property type="entry name" value="CO dehydrogenase molybdoprotein N-domain-like"/>
    <property type="match status" value="1"/>
</dbReference>
<dbReference type="InterPro" id="IPR008274">
    <property type="entry name" value="AldOxase/xan_DH_MoCoBD1"/>
</dbReference>